<dbReference type="Pfam" id="PF04264">
    <property type="entry name" value="YceI"/>
    <property type="match status" value="1"/>
</dbReference>
<evidence type="ECO:0000313" key="2">
    <source>
        <dbReference type="EMBL" id="OAT45451.1"/>
    </source>
</evidence>
<feature type="domain" description="Lipid/polyisoprenoid-binding YceI-like" evidence="1">
    <location>
        <begin position="3"/>
        <end position="44"/>
    </location>
</feature>
<evidence type="ECO:0000259" key="1">
    <source>
        <dbReference type="Pfam" id="PF04264"/>
    </source>
</evidence>
<comment type="caution">
    <text evidence="2">The sequence shown here is derived from an EMBL/GenBank/DDBJ whole genome shotgun (WGS) entry which is preliminary data.</text>
</comment>
<evidence type="ECO:0000313" key="3">
    <source>
        <dbReference type="Proteomes" id="UP000078250"/>
    </source>
</evidence>
<gene>
    <name evidence="2" type="ORF">M997_3000</name>
</gene>
<dbReference type="Gene3D" id="2.40.128.110">
    <property type="entry name" value="Lipid/polyisoprenoid-binding, YceI-like"/>
    <property type="match status" value="1"/>
</dbReference>
<sequence>MGSIKVSFPVKTLNMGLTTFDSHIKNSDILDVKKYPIIKFISTK</sequence>
<keyword evidence="3" id="KW-1185">Reference proteome</keyword>
<dbReference type="EMBL" id="LXEV01000032">
    <property type="protein sequence ID" value="OAT45451.1"/>
    <property type="molecule type" value="Genomic_DNA"/>
</dbReference>
<dbReference type="AlphaFoldDB" id="A0AAJ3LSR6"/>
<dbReference type="InterPro" id="IPR007372">
    <property type="entry name" value="Lipid/polyisoprenoid-bd_YceI"/>
</dbReference>
<organism evidence="2 3">
    <name type="scientific">Proteus hauseri ATCC 700826</name>
    <dbReference type="NCBI Taxonomy" id="1354271"/>
    <lineage>
        <taxon>Bacteria</taxon>
        <taxon>Pseudomonadati</taxon>
        <taxon>Pseudomonadota</taxon>
        <taxon>Gammaproteobacteria</taxon>
        <taxon>Enterobacterales</taxon>
        <taxon>Morganellaceae</taxon>
        <taxon>Proteus</taxon>
    </lineage>
</organism>
<dbReference type="InterPro" id="IPR036761">
    <property type="entry name" value="TTHA0802/YceI-like_sf"/>
</dbReference>
<dbReference type="SUPFAM" id="SSF101874">
    <property type="entry name" value="YceI-like"/>
    <property type="match status" value="1"/>
</dbReference>
<reference evidence="2 3" key="1">
    <citation type="submission" date="2016-04" db="EMBL/GenBank/DDBJ databases">
        <title>ATOL: Assembling a taxonomically balanced genome-scale reconstruction of the evolutionary history of the Enterobacteriaceae.</title>
        <authorList>
            <person name="Plunkett G.III."/>
            <person name="Neeno-Eckwall E.C."/>
            <person name="Glasner J.D."/>
            <person name="Perna N.T."/>
        </authorList>
    </citation>
    <scope>NUCLEOTIDE SEQUENCE [LARGE SCALE GENOMIC DNA]</scope>
    <source>
        <strain evidence="2 3">ATCC 700826</strain>
    </source>
</reference>
<proteinExistence type="predicted"/>
<protein>
    <recommendedName>
        <fullName evidence="1">Lipid/polyisoprenoid-binding YceI-like domain-containing protein</fullName>
    </recommendedName>
</protein>
<name>A0AAJ3LSR6_PROHU</name>
<accession>A0AAJ3LSR6</accession>
<dbReference type="Proteomes" id="UP000078250">
    <property type="component" value="Unassembled WGS sequence"/>
</dbReference>